<keyword evidence="2 9" id="KW-0328">Glycosyltransferase</keyword>
<protein>
    <submittedName>
        <fullName evidence="9">Protein O-linked-mannose beta-1,4-N-acetylglucosaminyltransferase 2</fullName>
        <ecNumber evidence="9">2.4.1.312</ecNumber>
    </submittedName>
</protein>
<dbReference type="GO" id="GO:0016020">
    <property type="term" value="C:membrane"/>
    <property type="evidence" value="ECO:0007669"/>
    <property type="project" value="UniProtKB-SubCell"/>
</dbReference>
<dbReference type="InterPro" id="IPR007657">
    <property type="entry name" value="Glycosyltransferase_61"/>
</dbReference>
<keyword evidence="4" id="KW-0812">Transmembrane</keyword>
<dbReference type="OrthoDB" id="529273at2759"/>
<comment type="caution">
    <text evidence="9">The sequence shown here is derived from an EMBL/GenBank/DDBJ whole genome shotgun (WGS) entry which is preliminary data.</text>
</comment>
<accession>A0A9W9ZPB3</accession>
<keyword evidence="10" id="KW-1185">Reference proteome</keyword>
<name>A0A9W9ZPB3_9CNID</name>
<dbReference type="PANTHER" id="PTHR20961">
    <property type="entry name" value="GLYCOSYLTRANSFERASE"/>
    <property type="match status" value="1"/>
</dbReference>
<evidence type="ECO:0000256" key="5">
    <source>
        <dbReference type="ARBA" id="ARBA00022989"/>
    </source>
</evidence>
<dbReference type="Proteomes" id="UP001163046">
    <property type="component" value="Unassembled WGS sequence"/>
</dbReference>
<sequence>MRAHEGLVTYLVFNLTWRWLESPFAGRESINETQKKPNVSESLREGSSFWCTGDSKSTRLCKFRYLCYHPVQDEYLFFHGPETVIDGVPDKRFDPALLDMSSVEDHNTQYFNYVDYPVHALESFSNITMFDDFSLIFHRFNPENIMHVVHDDLLPLYHTMRQFSQSKLSVDQEYIIVMMEGWNEGSYFDLYKLFTNRSLLLKTDLQKANHLMCFQHGIIGISKYTTWYQYGFNEPQGALPHVSLTGGYVRHFTKFIQRRFGLDDSSFHASESSYIVLCSREQNRLIINELDLSMAIARQLNKRVIRVSMATHSFKEQVELVSKASALIGMHGSILIMAMFLPPGAKLIELFPFGISPDNYTPYRTMVELPGMNILYASWRNEIEENTVTYPHEVPEDGGIDHLSEKEQEEIINTKEVPSHLCCTNPYWLYRIYQDTIVDIQSLLLVIESTENKQNILSARQEHKLYPSKVINVTCQPLQRRNSQSCSCHGNHL</sequence>
<dbReference type="GO" id="GO:0097363">
    <property type="term" value="F:protein O-acetylglucosaminyltransferase activity"/>
    <property type="evidence" value="ECO:0007669"/>
    <property type="project" value="TreeGrafter"/>
</dbReference>
<dbReference type="EC" id="2.4.1.312" evidence="9"/>
<dbReference type="PANTHER" id="PTHR20961:SF38">
    <property type="entry name" value="PROTEIN O-LINKED-MANNOSE BETA-1,4-N-ACETYLGLUCOSAMINYLTRANSFERASE 2"/>
    <property type="match status" value="1"/>
</dbReference>
<evidence type="ECO:0000313" key="9">
    <source>
        <dbReference type="EMBL" id="KAJ7385040.1"/>
    </source>
</evidence>
<keyword evidence="6" id="KW-0472">Membrane</keyword>
<dbReference type="GO" id="GO:0005783">
    <property type="term" value="C:endoplasmic reticulum"/>
    <property type="evidence" value="ECO:0007669"/>
    <property type="project" value="TreeGrafter"/>
</dbReference>
<evidence type="ECO:0000313" key="10">
    <source>
        <dbReference type="Proteomes" id="UP001163046"/>
    </source>
</evidence>
<keyword evidence="3 9" id="KW-0808">Transferase</keyword>
<reference evidence="9" key="1">
    <citation type="submission" date="2023-01" db="EMBL/GenBank/DDBJ databases">
        <title>Genome assembly of the deep-sea coral Lophelia pertusa.</title>
        <authorList>
            <person name="Herrera S."/>
            <person name="Cordes E."/>
        </authorList>
    </citation>
    <scope>NUCLEOTIDE SEQUENCE</scope>
    <source>
        <strain evidence="9">USNM1676648</strain>
        <tissue evidence="9">Polyp</tissue>
    </source>
</reference>
<evidence type="ECO:0000256" key="4">
    <source>
        <dbReference type="ARBA" id="ARBA00022692"/>
    </source>
</evidence>
<proteinExistence type="predicted"/>
<keyword evidence="7" id="KW-0325">Glycoprotein</keyword>
<evidence type="ECO:0000259" key="8">
    <source>
        <dbReference type="Pfam" id="PF04577"/>
    </source>
</evidence>
<comment type="subcellular location">
    <subcellularLocation>
        <location evidence="1">Membrane</location>
        <topology evidence="1">Single-pass membrane protein</topology>
    </subcellularLocation>
</comment>
<dbReference type="Pfam" id="PF04577">
    <property type="entry name" value="Glyco_transf_61"/>
    <property type="match status" value="1"/>
</dbReference>
<evidence type="ECO:0000256" key="2">
    <source>
        <dbReference type="ARBA" id="ARBA00022676"/>
    </source>
</evidence>
<keyword evidence="5" id="KW-1133">Transmembrane helix</keyword>
<dbReference type="InterPro" id="IPR049625">
    <property type="entry name" value="Glyco_transf_61_cat"/>
</dbReference>
<dbReference type="GO" id="GO:0035269">
    <property type="term" value="P:protein O-linked glycosylation via mannose"/>
    <property type="evidence" value="ECO:0007669"/>
    <property type="project" value="TreeGrafter"/>
</dbReference>
<evidence type="ECO:0000256" key="1">
    <source>
        <dbReference type="ARBA" id="ARBA00004167"/>
    </source>
</evidence>
<evidence type="ECO:0000256" key="7">
    <source>
        <dbReference type="ARBA" id="ARBA00023180"/>
    </source>
</evidence>
<dbReference type="AlphaFoldDB" id="A0A9W9ZPB3"/>
<organism evidence="9 10">
    <name type="scientific">Desmophyllum pertusum</name>
    <dbReference type="NCBI Taxonomy" id="174260"/>
    <lineage>
        <taxon>Eukaryota</taxon>
        <taxon>Metazoa</taxon>
        <taxon>Cnidaria</taxon>
        <taxon>Anthozoa</taxon>
        <taxon>Hexacorallia</taxon>
        <taxon>Scleractinia</taxon>
        <taxon>Caryophylliina</taxon>
        <taxon>Caryophylliidae</taxon>
        <taxon>Desmophyllum</taxon>
    </lineage>
</organism>
<evidence type="ECO:0000256" key="3">
    <source>
        <dbReference type="ARBA" id="ARBA00022679"/>
    </source>
</evidence>
<gene>
    <name evidence="9" type="primary">POMGNT2</name>
    <name evidence="9" type="ORF">OS493_018734</name>
</gene>
<dbReference type="EMBL" id="MU825883">
    <property type="protein sequence ID" value="KAJ7385040.1"/>
    <property type="molecule type" value="Genomic_DNA"/>
</dbReference>
<feature type="domain" description="Glycosyltransferase 61 catalytic" evidence="8">
    <location>
        <begin position="240"/>
        <end position="348"/>
    </location>
</feature>
<evidence type="ECO:0000256" key="6">
    <source>
        <dbReference type="ARBA" id="ARBA00023136"/>
    </source>
</evidence>